<keyword evidence="1" id="KW-1133">Transmembrane helix</keyword>
<feature type="transmembrane region" description="Helical" evidence="1">
    <location>
        <begin position="18"/>
        <end position="34"/>
    </location>
</feature>
<gene>
    <name evidence="2" type="ORF">B2J77_10415</name>
</gene>
<name>A0ABN4Y1B4_9PSED</name>
<evidence type="ECO:0000313" key="3">
    <source>
        <dbReference type="Proteomes" id="UP000191010"/>
    </source>
</evidence>
<keyword evidence="1" id="KW-0472">Membrane</keyword>
<evidence type="ECO:0000313" key="2">
    <source>
        <dbReference type="EMBL" id="AQW70720.1"/>
    </source>
</evidence>
<evidence type="ECO:0000256" key="1">
    <source>
        <dbReference type="SAM" id="Phobius"/>
    </source>
</evidence>
<dbReference type="EMBL" id="CP019952">
    <property type="protein sequence ID" value="AQW70720.1"/>
    <property type="molecule type" value="Genomic_DNA"/>
</dbReference>
<sequence length="59" mass="7035">MQHRHKRFQRWFTPVRKRWAGAALIVIALLAMAMNPASRWPWVLATGVIWLIATWLPRR</sequence>
<keyword evidence="1" id="KW-0812">Transmembrane</keyword>
<accession>A0ABN4Y1B4</accession>
<organism evidence="2 3">
    <name type="scientific">Pseudomonas parafulva</name>
    <dbReference type="NCBI Taxonomy" id="157782"/>
    <lineage>
        <taxon>Bacteria</taxon>
        <taxon>Pseudomonadati</taxon>
        <taxon>Pseudomonadota</taxon>
        <taxon>Gammaproteobacteria</taxon>
        <taxon>Pseudomonadales</taxon>
        <taxon>Pseudomonadaceae</taxon>
        <taxon>Pseudomonas</taxon>
    </lineage>
</organism>
<reference evidence="2 3" key="1">
    <citation type="submission" date="2017-02" db="EMBL/GenBank/DDBJ databases">
        <authorList>
            <person name="Guo L."/>
        </authorList>
    </citation>
    <scope>NUCLEOTIDE SEQUENCE [LARGE SCALE GENOMIC DNA]</scope>
    <source>
        <strain evidence="2 3">PRS09-11288</strain>
    </source>
</reference>
<keyword evidence="3" id="KW-1185">Reference proteome</keyword>
<proteinExistence type="predicted"/>
<protein>
    <submittedName>
        <fullName evidence="2">Uncharacterized protein</fullName>
    </submittedName>
</protein>
<dbReference type="Proteomes" id="UP000191010">
    <property type="component" value="Chromosome"/>
</dbReference>
<feature type="transmembrane region" description="Helical" evidence="1">
    <location>
        <begin position="40"/>
        <end position="57"/>
    </location>
</feature>